<reference evidence="4" key="1">
    <citation type="submission" date="2019-03" db="EMBL/GenBank/DDBJ databases">
        <title>Long read genome sequence of the mycoparasitic Pythium oligandrum ATCC 38472 isolated from sugarbeet rhizosphere.</title>
        <authorList>
            <person name="Gaulin E."/>
        </authorList>
    </citation>
    <scope>NUCLEOTIDE SEQUENCE</scope>
    <source>
        <strain evidence="4">ATCC 38472_TT</strain>
    </source>
</reference>
<evidence type="ECO:0000256" key="2">
    <source>
        <dbReference type="ARBA" id="ARBA00023043"/>
    </source>
</evidence>
<feature type="repeat" description="ANK" evidence="3">
    <location>
        <begin position="249"/>
        <end position="282"/>
    </location>
</feature>
<dbReference type="PANTHER" id="PTHR24193">
    <property type="entry name" value="ANKYRIN REPEAT PROTEIN"/>
    <property type="match status" value="1"/>
</dbReference>
<accession>A0A8K1FKJ1</accession>
<dbReference type="Proteomes" id="UP000794436">
    <property type="component" value="Unassembled WGS sequence"/>
</dbReference>
<dbReference type="Pfam" id="PF12796">
    <property type="entry name" value="Ank_2"/>
    <property type="match status" value="1"/>
</dbReference>
<keyword evidence="5" id="KW-1185">Reference proteome</keyword>
<keyword evidence="1" id="KW-0677">Repeat</keyword>
<dbReference type="InterPro" id="IPR036770">
    <property type="entry name" value="Ankyrin_rpt-contain_sf"/>
</dbReference>
<dbReference type="PROSITE" id="PS50088">
    <property type="entry name" value="ANK_REPEAT"/>
    <property type="match status" value="1"/>
</dbReference>
<dbReference type="Pfam" id="PF00023">
    <property type="entry name" value="Ank"/>
    <property type="match status" value="1"/>
</dbReference>
<gene>
    <name evidence="4" type="ORF">Poli38472_012286</name>
</gene>
<dbReference type="GO" id="GO:0000976">
    <property type="term" value="F:transcription cis-regulatory region binding"/>
    <property type="evidence" value="ECO:0007669"/>
    <property type="project" value="TreeGrafter"/>
</dbReference>
<comment type="caution">
    <text evidence="4">The sequence shown here is derived from an EMBL/GenBank/DDBJ whole genome shotgun (WGS) entry which is preliminary data.</text>
</comment>
<dbReference type="GO" id="GO:0045944">
    <property type="term" value="P:positive regulation of transcription by RNA polymerase II"/>
    <property type="evidence" value="ECO:0007669"/>
    <property type="project" value="TreeGrafter"/>
</dbReference>
<dbReference type="OrthoDB" id="3564374at2759"/>
<dbReference type="InterPro" id="IPR050663">
    <property type="entry name" value="Ankyrin-SOCS_Box"/>
</dbReference>
<evidence type="ECO:0000256" key="3">
    <source>
        <dbReference type="PROSITE-ProRule" id="PRU00023"/>
    </source>
</evidence>
<keyword evidence="2 3" id="KW-0040">ANK repeat</keyword>
<sequence length="422" mass="46701">MDEATQGALFHAAVDGDLAAVERFFIQSSTALTVDHVNTAHRQARERAFKDQGDVVVITTEPHELQTAGSWYFYNPSDSFELVRGCLFELLIENDRLHVLEWFFSAAACKIIEDTMRGLIVRVSLAAINWDSMEAIEILLDSHLFVEVLSSQERKLALQDILDHAFGRQCVELVRLLVAHGVDINSFCTRTAGFRSYVVHHTVKFVEELTRSGLLSIGYESLGSRLAFQSAGTALAIIKSGVEMQSEPDGWSPLHIAVNMDSVEIAEVILIHSAVDVNTTGTDLFFGSGSERSGVTPPMVASPKVAPLLLAYGAGARMRDSEGKTVLHYVTEDPDHKQAFKLFLQLVPELINTPDKDGTTPLLLMVCHPTQYNTESLEILLESGADPYAESDQGVSPYQWLMENAQGRTYVESHSRFFPSRP</sequence>
<dbReference type="SUPFAM" id="SSF48403">
    <property type="entry name" value="Ankyrin repeat"/>
    <property type="match status" value="1"/>
</dbReference>
<dbReference type="EMBL" id="SPLM01000005">
    <property type="protein sequence ID" value="TMW67170.1"/>
    <property type="molecule type" value="Genomic_DNA"/>
</dbReference>
<evidence type="ECO:0000313" key="5">
    <source>
        <dbReference type="Proteomes" id="UP000794436"/>
    </source>
</evidence>
<evidence type="ECO:0000256" key="1">
    <source>
        <dbReference type="ARBA" id="ARBA00022737"/>
    </source>
</evidence>
<dbReference type="PANTHER" id="PTHR24193:SF121">
    <property type="entry name" value="ADA2A-CONTAINING COMPLEX COMPONENT 3, ISOFORM D"/>
    <property type="match status" value="1"/>
</dbReference>
<dbReference type="AlphaFoldDB" id="A0A8K1FKJ1"/>
<proteinExistence type="predicted"/>
<dbReference type="PROSITE" id="PS50297">
    <property type="entry name" value="ANK_REP_REGION"/>
    <property type="match status" value="1"/>
</dbReference>
<dbReference type="GO" id="GO:0005634">
    <property type="term" value="C:nucleus"/>
    <property type="evidence" value="ECO:0007669"/>
    <property type="project" value="TreeGrafter"/>
</dbReference>
<protein>
    <submittedName>
        <fullName evidence="4">Uncharacterized protein</fullName>
    </submittedName>
</protein>
<name>A0A8K1FKJ1_PYTOL</name>
<dbReference type="Gene3D" id="1.25.40.20">
    <property type="entry name" value="Ankyrin repeat-containing domain"/>
    <property type="match status" value="1"/>
</dbReference>
<dbReference type="InterPro" id="IPR002110">
    <property type="entry name" value="Ankyrin_rpt"/>
</dbReference>
<organism evidence="4 5">
    <name type="scientific">Pythium oligandrum</name>
    <name type="common">Mycoparasitic fungus</name>
    <dbReference type="NCBI Taxonomy" id="41045"/>
    <lineage>
        <taxon>Eukaryota</taxon>
        <taxon>Sar</taxon>
        <taxon>Stramenopiles</taxon>
        <taxon>Oomycota</taxon>
        <taxon>Peronosporomycetes</taxon>
        <taxon>Pythiales</taxon>
        <taxon>Pythiaceae</taxon>
        <taxon>Pythium</taxon>
    </lineage>
</organism>
<dbReference type="SMART" id="SM00248">
    <property type="entry name" value="ANK"/>
    <property type="match status" value="4"/>
</dbReference>
<evidence type="ECO:0000313" key="4">
    <source>
        <dbReference type="EMBL" id="TMW67170.1"/>
    </source>
</evidence>